<dbReference type="PANTHER" id="PTHR43296:SF2">
    <property type="entry name" value="PEROXISOMAL 2,4-DIENOYL-COA REDUCTASE [(3E)-ENOYL-COA-PRODUCING]"/>
    <property type="match status" value="1"/>
</dbReference>
<dbReference type="GO" id="GO:0005777">
    <property type="term" value="C:peroxisome"/>
    <property type="evidence" value="ECO:0007669"/>
    <property type="project" value="TreeGrafter"/>
</dbReference>
<dbReference type="InterPro" id="IPR036291">
    <property type="entry name" value="NAD(P)-bd_dom_sf"/>
</dbReference>
<dbReference type="Pfam" id="PF13561">
    <property type="entry name" value="adh_short_C2"/>
    <property type="match status" value="1"/>
</dbReference>
<evidence type="ECO:0000256" key="2">
    <source>
        <dbReference type="ARBA" id="ARBA00023002"/>
    </source>
</evidence>
<accession>A0A3Q8UC25</accession>
<evidence type="ECO:0000256" key="4">
    <source>
        <dbReference type="ARBA" id="ARBA00048009"/>
    </source>
</evidence>
<evidence type="ECO:0000313" key="6">
    <source>
        <dbReference type="EMBL" id="AZL94569.1"/>
    </source>
</evidence>
<dbReference type="FunFam" id="3.40.50.720:FF:000084">
    <property type="entry name" value="Short-chain dehydrogenase reductase"/>
    <property type="match status" value="1"/>
</dbReference>
<dbReference type="AlphaFoldDB" id="A0A3Q8UC25"/>
<dbReference type="PRINTS" id="PR00081">
    <property type="entry name" value="GDHRDH"/>
</dbReference>
<evidence type="ECO:0000313" key="7">
    <source>
        <dbReference type="EMBL" id="AZL94580.1"/>
    </source>
</evidence>
<keyword evidence="2" id="KW-0560">Oxidoreductase</keyword>
<reference evidence="6" key="1">
    <citation type="journal article" date="2018" name="Genome Biol. Evol.">
        <title>Nephromyces encodes a urate metabolism pathway and predicted peroxisomes, demonstrating these are not ancient losses of apicomplexans.</title>
        <authorList>
            <person name="Paight C."/>
            <person name="Slamovits C.H."/>
            <person name="Saffo M.B."/>
            <person name="Lane C.E."/>
        </authorList>
    </citation>
    <scope>NUCLEOTIDE SEQUENCE</scope>
    <source>
        <strain evidence="6">Neph252</strain>
        <strain evidence="7">Neph298</strain>
    </source>
</reference>
<dbReference type="InterPro" id="IPR002347">
    <property type="entry name" value="SDR_fam"/>
</dbReference>
<keyword evidence="1" id="KW-0521">NADP</keyword>
<dbReference type="PANTHER" id="PTHR43296">
    <property type="entry name" value="PEROXISOMAL 2,4-DIENOYL-COA REDUCTASE"/>
    <property type="match status" value="1"/>
</dbReference>
<evidence type="ECO:0000256" key="5">
    <source>
        <dbReference type="ARBA" id="ARBA00048340"/>
    </source>
</evidence>
<sequence>MASSLKPMASSFNPNCLANQVAVITGGGSGICMGIARVFMKHGADVAILSRNYEKLKKASEELEADTKQSCFPVAADVRNYDQMSEAFDKIMNRFGSFNILVNGAAGNFLSPVASLSYNGFKSVMEIDAHGTFIASQLAYKKALKEKGGVILNISMTLHYTGTPFQTHAGAAKSAVDAMTKHMAVEFGPKKVRVNGVAPGPIGGTVGMDKLGGKMSPKQIAKGIPLGKMGTVDDIGYTCMFLCLKEASFITGTTVVVDGGEWLGGGGMLRSLM</sequence>
<dbReference type="SUPFAM" id="SSF51735">
    <property type="entry name" value="NAD(P)-binding Rossmann-fold domains"/>
    <property type="match status" value="1"/>
</dbReference>
<proteinExistence type="evidence at transcript level"/>
<dbReference type="Gene3D" id="3.40.50.720">
    <property type="entry name" value="NAD(P)-binding Rossmann-like Domain"/>
    <property type="match status" value="1"/>
</dbReference>
<evidence type="ECO:0000256" key="1">
    <source>
        <dbReference type="ARBA" id="ARBA00022857"/>
    </source>
</evidence>
<comment type="catalytic activity">
    <reaction evidence="5">
        <text>a (2E,4Z)-dienoyl-CoA + NADPH + H(+) = a 4,5-saturated-(3E)-enoyl-CoA + NADP(+)</text>
        <dbReference type="Rhea" id="RHEA:61892"/>
        <dbReference type="ChEBI" id="CHEBI:15378"/>
        <dbReference type="ChEBI" id="CHEBI:57783"/>
        <dbReference type="ChEBI" id="CHEBI:58349"/>
        <dbReference type="ChEBI" id="CHEBI:85099"/>
        <dbReference type="ChEBI" id="CHEBI:85493"/>
        <dbReference type="EC" id="1.3.1.124"/>
    </reaction>
</comment>
<comment type="catalytic activity">
    <reaction evidence="4">
        <text>a (2E,4E)-dienoyl-CoA + NADPH + H(+) = a 4,5-saturated-(3E)-enoyl-CoA + NADP(+)</text>
        <dbReference type="Rhea" id="RHEA:45912"/>
        <dbReference type="ChEBI" id="CHEBI:15378"/>
        <dbReference type="ChEBI" id="CHEBI:57783"/>
        <dbReference type="ChEBI" id="CHEBI:58349"/>
        <dbReference type="ChEBI" id="CHEBI:85101"/>
        <dbReference type="ChEBI" id="CHEBI:85493"/>
        <dbReference type="EC" id="1.3.1.124"/>
    </reaction>
</comment>
<dbReference type="CDD" id="cd05369">
    <property type="entry name" value="TER_DECR_SDR_a"/>
    <property type="match status" value="1"/>
</dbReference>
<dbReference type="EC" id="1.3.1.124" evidence="3"/>
<dbReference type="InterPro" id="IPR045017">
    <property type="entry name" value="DECR2-like"/>
</dbReference>
<dbReference type="GO" id="GO:0008670">
    <property type="term" value="F:2,4-dienoyl-CoA reductase (NADPH) activity"/>
    <property type="evidence" value="ECO:0007669"/>
    <property type="project" value="InterPro"/>
</dbReference>
<dbReference type="EMBL" id="MK266067">
    <property type="protein sequence ID" value="AZL94580.1"/>
    <property type="molecule type" value="mRNA"/>
</dbReference>
<protein>
    <recommendedName>
        <fullName evidence="3">2,4-dienoyl-CoA reductase [(3E)-enoyl-CoA-producing]</fullName>
        <ecNumber evidence="3">1.3.1.124</ecNumber>
    </recommendedName>
</protein>
<name>A0A3Q8UC25_9APIC</name>
<evidence type="ECO:0000256" key="3">
    <source>
        <dbReference type="ARBA" id="ARBA00026117"/>
    </source>
</evidence>
<dbReference type="GO" id="GO:0009062">
    <property type="term" value="P:fatty acid catabolic process"/>
    <property type="evidence" value="ECO:0007669"/>
    <property type="project" value="InterPro"/>
</dbReference>
<dbReference type="EMBL" id="MK266021">
    <property type="protein sequence ID" value="AZL94569.1"/>
    <property type="molecule type" value="mRNA"/>
</dbReference>
<organism evidence="6">
    <name type="scientific">Nephromyces sp. MMRI</name>
    <dbReference type="NCBI Taxonomy" id="2496275"/>
    <lineage>
        <taxon>Eukaryota</taxon>
        <taxon>Sar</taxon>
        <taxon>Alveolata</taxon>
        <taxon>Apicomplexa</taxon>
        <taxon>Aconoidasida</taxon>
        <taxon>Nephromycida</taxon>
        <taxon>Nephromyces</taxon>
    </lineage>
</organism>